<evidence type="ECO:0000256" key="1">
    <source>
        <dbReference type="ARBA" id="ARBA00023015"/>
    </source>
</evidence>
<name>A0ABT3IJR8_9BACT</name>
<accession>A0ABT3IJR8</accession>
<comment type="caution">
    <text evidence="5">The sequence shown here is derived from an EMBL/GenBank/DDBJ whole genome shotgun (WGS) entry which is preliminary data.</text>
</comment>
<dbReference type="InterPro" id="IPR009057">
    <property type="entry name" value="Homeodomain-like_sf"/>
</dbReference>
<dbReference type="SUPFAM" id="SSF46689">
    <property type="entry name" value="Homeodomain-like"/>
    <property type="match status" value="1"/>
</dbReference>
<organism evidence="5 6">
    <name type="scientific">Chitinophaga nivalis</name>
    <dbReference type="NCBI Taxonomy" id="2991709"/>
    <lineage>
        <taxon>Bacteria</taxon>
        <taxon>Pseudomonadati</taxon>
        <taxon>Bacteroidota</taxon>
        <taxon>Chitinophagia</taxon>
        <taxon>Chitinophagales</taxon>
        <taxon>Chitinophagaceae</taxon>
        <taxon>Chitinophaga</taxon>
    </lineage>
</organism>
<keyword evidence="2" id="KW-0238">DNA-binding</keyword>
<gene>
    <name evidence="5" type="ORF">OL497_09925</name>
</gene>
<proteinExistence type="predicted"/>
<evidence type="ECO:0000313" key="5">
    <source>
        <dbReference type="EMBL" id="MCW3484211.1"/>
    </source>
</evidence>
<dbReference type="Gene3D" id="1.10.10.60">
    <property type="entry name" value="Homeodomain-like"/>
    <property type="match status" value="1"/>
</dbReference>
<sequence length="282" mass="32754">MKAKDQFPILGLNAFRPALEGDSRLLYHEIQGSRLIEKPHKHDFFVFLLMEQGSGIHAIDFVDYAVTGQQIHLLFPDQVHRWELGADTMAYQLMISRRIFETFSSSLHFSFLLYQNHPVIHLAPGIFQQLLYEFKAIQQELGRGTIDWDIIHLRSQLIAQLVCREAENKFDDMLIYQAKPVLFKYHALVDAAFKEQKSVSFYADQLHITPNYLNILCKRHLHMTATSLIQNRVTLEAKRLLRASDKSVKEIAFELGFHDLAYFSNFLKSQTGISPREFRGEL</sequence>
<dbReference type="InterPro" id="IPR003313">
    <property type="entry name" value="AraC-bd"/>
</dbReference>
<keyword evidence="3" id="KW-0804">Transcription</keyword>
<dbReference type="Pfam" id="PF02311">
    <property type="entry name" value="AraC_binding"/>
    <property type="match status" value="1"/>
</dbReference>
<keyword evidence="6" id="KW-1185">Reference proteome</keyword>
<dbReference type="SMART" id="SM00342">
    <property type="entry name" value="HTH_ARAC"/>
    <property type="match status" value="1"/>
</dbReference>
<dbReference type="PROSITE" id="PS01124">
    <property type="entry name" value="HTH_ARAC_FAMILY_2"/>
    <property type="match status" value="1"/>
</dbReference>
<feature type="domain" description="HTH araC/xylS-type" evidence="4">
    <location>
        <begin position="183"/>
        <end position="281"/>
    </location>
</feature>
<keyword evidence="1" id="KW-0805">Transcription regulation</keyword>
<evidence type="ECO:0000259" key="4">
    <source>
        <dbReference type="PROSITE" id="PS01124"/>
    </source>
</evidence>
<dbReference type="Pfam" id="PF12833">
    <property type="entry name" value="HTH_18"/>
    <property type="match status" value="1"/>
</dbReference>
<dbReference type="InterPro" id="IPR037923">
    <property type="entry name" value="HTH-like"/>
</dbReference>
<protein>
    <submittedName>
        <fullName evidence="5">AraC family transcriptional regulator</fullName>
    </submittedName>
</protein>
<evidence type="ECO:0000256" key="2">
    <source>
        <dbReference type="ARBA" id="ARBA00023125"/>
    </source>
</evidence>
<dbReference type="RefSeq" id="WP_264729730.1">
    <property type="nucleotide sequence ID" value="NZ_JAPDNR010000001.1"/>
</dbReference>
<dbReference type="EMBL" id="JAPDNS010000001">
    <property type="protein sequence ID" value="MCW3484211.1"/>
    <property type="molecule type" value="Genomic_DNA"/>
</dbReference>
<dbReference type="Proteomes" id="UP001207742">
    <property type="component" value="Unassembled WGS sequence"/>
</dbReference>
<evidence type="ECO:0000313" key="6">
    <source>
        <dbReference type="Proteomes" id="UP001207742"/>
    </source>
</evidence>
<reference evidence="5 6" key="1">
    <citation type="submission" date="2022-10" db="EMBL/GenBank/DDBJ databases">
        <title>Chitinophaga nivalis PC15 sp. nov., isolated from Pyeongchang county, South Korea.</title>
        <authorList>
            <person name="Trinh H.N."/>
        </authorList>
    </citation>
    <scope>NUCLEOTIDE SEQUENCE [LARGE SCALE GENOMIC DNA]</scope>
    <source>
        <strain evidence="5 6">PC14</strain>
    </source>
</reference>
<dbReference type="SUPFAM" id="SSF51215">
    <property type="entry name" value="Regulatory protein AraC"/>
    <property type="match status" value="1"/>
</dbReference>
<dbReference type="InterPro" id="IPR018060">
    <property type="entry name" value="HTH_AraC"/>
</dbReference>
<dbReference type="InterPro" id="IPR020449">
    <property type="entry name" value="Tscrpt_reg_AraC-type_HTH"/>
</dbReference>
<dbReference type="PANTHER" id="PTHR43280">
    <property type="entry name" value="ARAC-FAMILY TRANSCRIPTIONAL REGULATOR"/>
    <property type="match status" value="1"/>
</dbReference>
<dbReference type="PRINTS" id="PR00032">
    <property type="entry name" value="HTHARAC"/>
</dbReference>
<dbReference type="PANTHER" id="PTHR43280:SF32">
    <property type="entry name" value="TRANSCRIPTIONAL REGULATORY PROTEIN"/>
    <property type="match status" value="1"/>
</dbReference>
<evidence type="ECO:0000256" key="3">
    <source>
        <dbReference type="ARBA" id="ARBA00023163"/>
    </source>
</evidence>